<dbReference type="Proteomes" id="UP000799771">
    <property type="component" value="Unassembled WGS sequence"/>
</dbReference>
<keyword evidence="2" id="KW-1185">Reference proteome</keyword>
<dbReference type="GeneID" id="54403169"/>
<organism evidence="1 2">
    <name type="scientific">Dothidotthia symphoricarpi CBS 119687</name>
    <dbReference type="NCBI Taxonomy" id="1392245"/>
    <lineage>
        <taxon>Eukaryota</taxon>
        <taxon>Fungi</taxon>
        <taxon>Dikarya</taxon>
        <taxon>Ascomycota</taxon>
        <taxon>Pezizomycotina</taxon>
        <taxon>Dothideomycetes</taxon>
        <taxon>Pleosporomycetidae</taxon>
        <taxon>Pleosporales</taxon>
        <taxon>Dothidotthiaceae</taxon>
        <taxon>Dothidotthia</taxon>
    </lineage>
</organism>
<dbReference type="AlphaFoldDB" id="A0A6A6A1T3"/>
<dbReference type="OrthoDB" id="3695133at2759"/>
<dbReference type="InterPro" id="IPR036397">
    <property type="entry name" value="RNaseH_sf"/>
</dbReference>
<gene>
    <name evidence="1" type="ORF">P153DRAFT_253058</name>
</gene>
<sequence length="261" mass="28931">RPERRQMLTERNDRLHRLHDAIVGTGRAFKGKLTHNPQDASSQDPANLSDISNLSEAGRAAIYWTSGSAQLGYMGVGVVWQEKALGSGRWQEAEYPIGYNTGTISDAQAFGVAVALGLAVDKVKEGKSLKVVRIFTHSPGMISSLHKQKYTSLGPMLGDRFALLDLYERSDWLVKHGVEVELVWLKNKGHVKSKAVRLADEAADRAAHANTELSGVIKTAIHGANVTELLKTIDDVPQIYRASGQDWIDEWLWRQNKSLYD</sequence>
<dbReference type="EMBL" id="ML977518">
    <property type="protein sequence ID" value="KAF2124678.1"/>
    <property type="molecule type" value="Genomic_DNA"/>
</dbReference>
<proteinExistence type="predicted"/>
<accession>A0A6A6A1T3</accession>
<evidence type="ECO:0000313" key="2">
    <source>
        <dbReference type="Proteomes" id="UP000799771"/>
    </source>
</evidence>
<feature type="non-terminal residue" evidence="1">
    <location>
        <position position="261"/>
    </location>
</feature>
<name>A0A6A6A1T3_9PLEO</name>
<evidence type="ECO:0000313" key="1">
    <source>
        <dbReference type="EMBL" id="KAF2124678.1"/>
    </source>
</evidence>
<protein>
    <submittedName>
        <fullName evidence="1">Uncharacterized protein</fullName>
    </submittedName>
</protein>
<dbReference type="Gene3D" id="3.30.420.10">
    <property type="entry name" value="Ribonuclease H-like superfamily/Ribonuclease H"/>
    <property type="match status" value="1"/>
</dbReference>
<dbReference type="InterPro" id="IPR012337">
    <property type="entry name" value="RNaseH-like_sf"/>
</dbReference>
<feature type="non-terminal residue" evidence="1">
    <location>
        <position position="1"/>
    </location>
</feature>
<reference evidence="1" key="1">
    <citation type="journal article" date="2020" name="Stud. Mycol.">
        <title>101 Dothideomycetes genomes: a test case for predicting lifestyles and emergence of pathogens.</title>
        <authorList>
            <person name="Haridas S."/>
            <person name="Albert R."/>
            <person name="Binder M."/>
            <person name="Bloem J."/>
            <person name="Labutti K."/>
            <person name="Salamov A."/>
            <person name="Andreopoulos B."/>
            <person name="Baker S."/>
            <person name="Barry K."/>
            <person name="Bills G."/>
            <person name="Bluhm B."/>
            <person name="Cannon C."/>
            <person name="Castanera R."/>
            <person name="Culley D."/>
            <person name="Daum C."/>
            <person name="Ezra D."/>
            <person name="Gonzalez J."/>
            <person name="Henrissat B."/>
            <person name="Kuo A."/>
            <person name="Liang C."/>
            <person name="Lipzen A."/>
            <person name="Lutzoni F."/>
            <person name="Magnuson J."/>
            <person name="Mondo S."/>
            <person name="Nolan M."/>
            <person name="Ohm R."/>
            <person name="Pangilinan J."/>
            <person name="Park H.-J."/>
            <person name="Ramirez L."/>
            <person name="Alfaro M."/>
            <person name="Sun H."/>
            <person name="Tritt A."/>
            <person name="Yoshinaga Y."/>
            <person name="Zwiers L.-H."/>
            <person name="Turgeon B."/>
            <person name="Goodwin S."/>
            <person name="Spatafora J."/>
            <person name="Crous P."/>
            <person name="Grigoriev I."/>
        </authorList>
    </citation>
    <scope>NUCLEOTIDE SEQUENCE</scope>
    <source>
        <strain evidence="1">CBS 119687</strain>
    </source>
</reference>
<dbReference type="RefSeq" id="XP_033519071.1">
    <property type="nucleotide sequence ID" value="XM_033662737.1"/>
</dbReference>
<dbReference type="SUPFAM" id="SSF53098">
    <property type="entry name" value="Ribonuclease H-like"/>
    <property type="match status" value="1"/>
</dbReference>
<dbReference type="GO" id="GO:0003676">
    <property type="term" value="F:nucleic acid binding"/>
    <property type="evidence" value="ECO:0007669"/>
    <property type="project" value="InterPro"/>
</dbReference>